<comment type="caution">
    <text evidence="12">Lacks conserved residue(s) required for the propagation of feature annotation.</text>
</comment>
<name>A0A8J9V2C9_9NEOP</name>
<dbReference type="InterPro" id="IPR004316">
    <property type="entry name" value="SWEET_rpt"/>
</dbReference>
<comment type="subcellular location">
    <subcellularLocation>
        <location evidence="1">Cell membrane</location>
        <topology evidence="1">Multi-pass membrane protein</topology>
    </subcellularLocation>
    <subcellularLocation>
        <location evidence="2">Golgi apparatus membrane</location>
        <topology evidence="2">Multi-pass membrane protein</topology>
    </subcellularLocation>
</comment>
<evidence type="ECO:0000256" key="11">
    <source>
        <dbReference type="ARBA" id="ARBA00023136"/>
    </source>
</evidence>
<dbReference type="Pfam" id="PF03083">
    <property type="entry name" value="MtN3_slv"/>
    <property type="match status" value="2"/>
</dbReference>
<evidence type="ECO:0000256" key="12">
    <source>
        <dbReference type="RuleBase" id="RU910715"/>
    </source>
</evidence>
<organism evidence="13 14">
    <name type="scientific">Brenthis ino</name>
    <name type="common">lesser marbled fritillary</name>
    <dbReference type="NCBI Taxonomy" id="405034"/>
    <lineage>
        <taxon>Eukaryota</taxon>
        <taxon>Metazoa</taxon>
        <taxon>Ecdysozoa</taxon>
        <taxon>Arthropoda</taxon>
        <taxon>Hexapoda</taxon>
        <taxon>Insecta</taxon>
        <taxon>Pterygota</taxon>
        <taxon>Neoptera</taxon>
        <taxon>Endopterygota</taxon>
        <taxon>Lepidoptera</taxon>
        <taxon>Glossata</taxon>
        <taxon>Ditrysia</taxon>
        <taxon>Papilionoidea</taxon>
        <taxon>Nymphalidae</taxon>
        <taxon>Heliconiinae</taxon>
        <taxon>Argynnini</taxon>
        <taxon>Brenthis</taxon>
    </lineage>
</organism>
<evidence type="ECO:0000256" key="9">
    <source>
        <dbReference type="ARBA" id="ARBA00022989"/>
    </source>
</evidence>
<comment type="similarity">
    <text evidence="3 12">Belongs to the SWEET sugar transporter family.</text>
</comment>
<keyword evidence="7 12" id="KW-0812">Transmembrane</keyword>
<evidence type="ECO:0000313" key="13">
    <source>
        <dbReference type="EMBL" id="CAH0718730.1"/>
    </source>
</evidence>
<sequence length="272" mass="30725">MRAQHGTAPPALFLTPRLRPIPSRLRPRTAKETYKSSYAQVKPRANKMEVLGDILQPYKDPVAIITRIVTMSQMFSGAFVCLEIYKQGSTKEMGIMHFLGGLMMGVLNLKFGFILRDDTMIQVNFFGVTLSIIYLIVFYTYSKHKLVENWLKTGAALAVCVGLIVYAEMEDPKLIKNRFGSIISAFVFYLIASPLLNLKYIIKNKSTEGMPFPMILSGTVVTFMWLLYGIILKNKFIVFQNMVAFSSCVFQLALFVVYPSKPKSKAKAKKVN</sequence>
<evidence type="ECO:0000256" key="3">
    <source>
        <dbReference type="ARBA" id="ARBA00007809"/>
    </source>
</evidence>
<evidence type="ECO:0000256" key="7">
    <source>
        <dbReference type="ARBA" id="ARBA00022692"/>
    </source>
</evidence>
<dbReference type="AlphaFoldDB" id="A0A8J9V2C9"/>
<keyword evidence="10" id="KW-0333">Golgi apparatus</keyword>
<gene>
    <name evidence="13" type="ORF">BINO364_LOCUS5163</name>
</gene>
<dbReference type="PANTHER" id="PTHR10791">
    <property type="entry name" value="RAG1-ACTIVATING PROTEIN 1"/>
    <property type="match status" value="1"/>
</dbReference>
<evidence type="ECO:0000256" key="6">
    <source>
        <dbReference type="ARBA" id="ARBA00022597"/>
    </source>
</evidence>
<dbReference type="FunFam" id="1.20.1280.290:FF:000004">
    <property type="entry name" value="Sugar transporter SWEET"/>
    <property type="match status" value="1"/>
</dbReference>
<keyword evidence="5" id="KW-1003">Cell membrane</keyword>
<dbReference type="Proteomes" id="UP000838878">
    <property type="component" value="Chromosome 13"/>
</dbReference>
<protein>
    <recommendedName>
        <fullName evidence="12">Sugar transporter SWEET</fullName>
    </recommendedName>
</protein>
<accession>A0A8J9V2C9</accession>
<dbReference type="InterPro" id="IPR047664">
    <property type="entry name" value="SWEET"/>
</dbReference>
<comment type="function">
    <text evidence="12">Mediates sugar transport across membranes.</text>
</comment>
<dbReference type="EMBL" id="OV170233">
    <property type="protein sequence ID" value="CAH0718730.1"/>
    <property type="molecule type" value="Genomic_DNA"/>
</dbReference>
<evidence type="ECO:0000256" key="8">
    <source>
        <dbReference type="ARBA" id="ARBA00022737"/>
    </source>
</evidence>
<keyword evidence="14" id="KW-1185">Reference proteome</keyword>
<feature type="transmembrane region" description="Helical" evidence="12">
    <location>
        <begin position="149"/>
        <end position="167"/>
    </location>
</feature>
<dbReference type="GO" id="GO:0005886">
    <property type="term" value="C:plasma membrane"/>
    <property type="evidence" value="ECO:0007669"/>
    <property type="project" value="UniProtKB-SubCell"/>
</dbReference>
<dbReference type="GO" id="GO:0000139">
    <property type="term" value="C:Golgi membrane"/>
    <property type="evidence" value="ECO:0007669"/>
    <property type="project" value="UniProtKB-SubCell"/>
</dbReference>
<evidence type="ECO:0000256" key="4">
    <source>
        <dbReference type="ARBA" id="ARBA00022448"/>
    </source>
</evidence>
<keyword evidence="9 12" id="KW-1133">Transmembrane helix</keyword>
<proteinExistence type="inferred from homology"/>
<dbReference type="PANTHER" id="PTHR10791:SF5">
    <property type="entry name" value="SUGAR TRANSPORTER SWEET"/>
    <property type="match status" value="1"/>
</dbReference>
<dbReference type="OrthoDB" id="409725at2759"/>
<feature type="transmembrane region" description="Helical" evidence="12">
    <location>
        <begin position="237"/>
        <end position="258"/>
    </location>
</feature>
<dbReference type="Gene3D" id="1.20.1280.290">
    <property type="match status" value="2"/>
</dbReference>
<feature type="transmembrane region" description="Helical" evidence="12">
    <location>
        <begin position="94"/>
        <end position="115"/>
    </location>
</feature>
<evidence type="ECO:0000256" key="2">
    <source>
        <dbReference type="ARBA" id="ARBA00004653"/>
    </source>
</evidence>
<keyword evidence="6 12" id="KW-0762">Sugar transport</keyword>
<keyword evidence="8" id="KW-0677">Repeat</keyword>
<reference evidence="13" key="1">
    <citation type="submission" date="2021-12" db="EMBL/GenBank/DDBJ databases">
        <authorList>
            <person name="Martin H S."/>
        </authorList>
    </citation>
    <scope>NUCLEOTIDE SEQUENCE</scope>
</reference>
<evidence type="ECO:0000256" key="5">
    <source>
        <dbReference type="ARBA" id="ARBA00022475"/>
    </source>
</evidence>
<keyword evidence="4 12" id="KW-0813">Transport</keyword>
<evidence type="ECO:0000256" key="1">
    <source>
        <dbReference type="ARBA" id="ARBA00004651"/>
    </source>
</evidence>
<keyword evidence="11 12" id="KW-0472">Membrane</keyword>
<dbReference type="GO" id="GO:0051119">
    <property type="term" value="F:sugar transmembrane transporter activity"/>
    <property type="evidence" value="ECO:0007669"/>
    <property type="project" value="InterPro"/>
</dbReference>
<feature type="transmembrane region" description="Helical" evidence="12">
    <location>
        <begin position="179"/>
        <end position="198"/>
    </location>
</feature>
<feature type="transmembrane region" description="Helical" evidence="12">
    <location>
        <begin position="121"/>
        <end position="142"/>
    </location>
</feature>
<evidence type="ECO:0000256" key="10">
    <source>
        <dbReference type="ARBA" id="ARBA00023034"/>
    </source>
</evidence>
<feature type="non-terminal residue" evidence="13">
    <location>
        <position position="272"/>
    </location>
</feature>
<evidence type="ECO:0000313" key="14">
    <source>
        <dbReference type="Proteomes" id="UP000838878"/>
    </source>
</evidence>
<feature type="transmembrane region" description="Helical" evidence="12">
    <location>
        <begin position="210"/>
        <end position="231"/>
    </location>
</feature>